<evidence type="ECO:0000256" key="8">
    <source>
        <dbReference type="ARBA" id="ARBA00047899"/>
    </source>
</evidence>
<keyword evidence="6" id="KW-0418">Kinase</keyword>
<evidence type="ECO:0000256" key="4">
    <source>
        <dbReference type="ARBA" id="ARBA00022679"/>
    </source>
</evidence>
<dbReference type="PROSITE" id="PS00107">
    <property type="entry name" value="PROTEIN_KINASE_ATP"/>
    <property type="match status" value="1"/>
</dbReference>
<dbReference type="InterPro" id="IPR008271">
    <property type="entry name" value="Ser/Thr_kinase_AS"/>
</dbReference>
<evidence type="ECO:0000256" key="10">
    <source>
        <dbReference type="PROSITE-ProRule" id="PRU10141"/>
    </source>
</evidence>
<evidence type="ECO:0000259" key="13">
    <source>
        <dbReference type="PROSITE" id="PS50011"/>
    </source>
</evidence>
<evidence type="ECO:0000256" key="6">
    <source>
        <dbReference type="ARBA" id="ARBA00022777"/>
    </source>
</evidence>
<evidence type="ECO:0000256" key="11">
    <source>
        <dbReference type="SAM" id="MobiDB-lite"/>
    </source>
</evidence>
<feature type="transmembrane region" description="Helical" evidence="12">
    <location>
        <begin position="638"/>
        <end position="654"/>
    </location>
</feature>
<dbReference type="GO" id="GO:0005524">
    <property type="term" value="F:ATP binding"/>
    <property type="evidence" value="ECO:0007669"/>
    <property type="project" value="UniProtKB-UniRule"/>
</dbReference>
<keyword evidence="3" id="KW-0723">Serine/threonine-protein kinase</keyword>
<keyword evidence="4" id="KW-0808">Transferase</keyword>
<dbReference type="InterPro" id="IPR017441">
    <property type="entry name" value="Protein_kinase_ATP_BS"/>
</dbReference>
<protein>
    <recommendedName>
        <fullName evidence="2">non-specific serine/threonine protein kinase</fullName>
        <ecNumber evidence="2">2.7.11.1</ecNumber>
    </recommendedName>
</protein>
<feature type="region of interest" description="Disordered" evidence="11">
    <location>
        <begin position="327"/>
        <end position="356"/>
    </location>
</feature>
<dbReference type="RefSeq" id="XP_068366724.1">
    <property type="nucleotide sequence ID" value="XM_068491239.1"/>
</dbReference>
<dbReference type="FunFam" id="1.10.510.10:FF:001091">
    <property type="entry name" value="STE family protein kinase"/>
    <property type="match status" value="1"/>
</dbReference>
<dbReference type="Gene3D" id="1.10.510.10">
    <property type="entry name" value="Transferase(Phosphotransferase) domain 1"/>
    <property type="match status" value="1"/>
</dbReference>
<keyword evidence="7 10" id="KW-0067">ATP-binding</keyword>
<dbReference type="CDD" id="cd05122">
    <property type="entry name" value="PKc_STE"/>
    <property type="match status" value="1"/>
</dbReference>
<dbReference type="PANTHER" id="PTHR48012">
    <property type="entry name" value="STERILE20-LIKE KINASE, ISOFORM B-RELATED"/>
    <property type="match status" value="1"/>
</dbReference>
<feature type="binding site" evidence="10">
    <location>
        <position position="80"/>
    </location>
    <ligand>
        <name>ATP</name>
        <dbReference type="ChEBI" id="CHEBI:30616"/>
    </ligand>
</feature>
<organism evidence="14 15">
    <name type="scientific">Tritrichomonas foetus</name>
    <dbReference type="NCBI Taxonomy" id="1144522"/>
    <lineage>
        <taxon>Eukaryota</taxon>
        <taxon>Metamonada</taxon>
        <taxon>Parabasalia</taxon>
        <taxon>Tritrichomonadida</taxon>
        <taxon>Tritrichomonadidae</taxon>
        <taxon>Tritrichomonas</taxon>
    </lineage>
</organism>
<dbReference type="InterPro" id="IPR050629">
    <property type="entry name" value="STE20/SPS1-PAK"/>
</dbReference>
<dbReference type="GO" id="GO:0004674">
    <property type="term" value="F:protein serine/threonine kinase activity"/>
    <property type="evidence" value="ECO:0007669"/>
    <property type="project" value="UniProtKB-KW"/>
</dbReference>
<evidence type="ECO:0000256" key="9">
    <source>
        <dbReference type="ARBA" id="ARBA00048679"/>
    </source>
</evidence>
<name>A0A1J4KV16_9EUKA</name>
<dbReference type="SMART" id="SM00220">
    <property type="entry name" value="S_TKc"/>
    <property type="match status" value="1"/>
</dbReference>
<keyword evidence="15" id="KW-1185">Reference proteome</keyword>
<dbReference type="EMBL" id="MLAK01000509">
    <property type="protein sequence ID" value="OHT13588.1"/>
    <property type="molecule type" value="Genomic_DNA"/>
</dbReference>
<feature type="domain" description="Protein kinase" evidence="13">
    <location>
        <begin position="51"/>
        <end position="307"/>
    </location>
</feature>
<comment type="similarity">
    <text evidence="1">Belongs to the protein kinase superfamily. STE Ser/Thr protein kinase family. STE20 subfamily.</text>
</comment>
<dbReference type="Pfam" id="PF00069">
    <property type="entry name" value="Pkinase"/>
    <property type="match status" value="1"/>
</dbReference>
<feature type="compositionally biased region" description="Polar residues" evidence="11">
    <location>
        <begin position="336"/>
        <end position="356"/>
    </location>
</feature>
<keyword evidence="12" id="KW-0812">Transmembrane</keyword>
<reference evidence="14" key="1">
    <citation type="submission" date="2016-10" db="EMBL/GenBank/DDBJ databases">
        <authorList>
            <person name="Benchimol M."/>
            <person name="Almeida L.G."/>
            <person name="Vasconcelos A.T."/>
            <person name="Perreira-Neves A."/>
            <person name="Rosa I.A."/>
            <person name="Tasca T."/>
            <person name="Bogo M.R."/>
            <person name="de Souza W."/>
        </authorList>
    </citation>
    <scope>NUCLEOTIDE SEQUENCE [LARGE SCALE GENOMIC DNA]</scope>
    <source>
        <strain evidence="14">K</strain>
    </source>
</reference>
<gene>
    <name evidence="14" type="ORF">TRFO_03353</name>
</gene>
<keyword evidence="5 10" id="KW-0547">Nucleotide-binding</keyword>
<keyword evidence="12" id="KW-0472">Membrane</keyword>
<evidence type="ECO:0000256" key="1">
    <source>
        <dbReference type="ARBA" id="ARBA00008874"/>
    </source>
</evidence>
<accession>A0A1J4KV16</accession>
<dbReference type="SUPFAM" id="SSF56112">
    <property type="entry name" value="Protein kinase-like (PK-like)"/>
    <property type="match status" value="1"/>
</dbReference>
<dbReference type="InterPro" id="IPR000719">
    <property type="entry name" value="Prot_kinase_dom"/>
</dbReference>
<evidence type="ECO:0000256" key="2">
    <source>
        <dbReference type="ARBA" id="ARBA00012513"/>
    </source>
</evidence>
<comment type="catalytic activity">
    <reaction evidence="9">
        <text>L-seryl-[protein] + ATP = O-phospho-L-seryl-[protein] + ADP + H(+)</text>
        <dbReference type="Rhea" id="RHEA:17989"/>
        <dbReference type="Rhea" id="RHEA-COMP:9863"/>
        <dbReference type="Rhea" id="RHEA-COMP:11604"/>
        <dbReference type="ChEBI" id="CHEBI:15378"/>
        <dbReference type="ChEBI" id="CHEBI:29999"/>
        <dbReference type="ChEBI" id="CHEBI:30616"/>
        <dbReference type="ChEBI" id="CHEBI:83421"/>
        <dbReference type="ChEBI" id="CHEBI:456216"/>
        <dbReference type="EC" id="2.7.11.1"/>
    </reaction>
</comment>
<sequence>MSIFANLLGVGNKDDDKKVSISGPMEVTHTMHIDTNLNWSFDTTVDPKTIFTKLKVLGKGGFGTVLQIVHRPSMKVLAGKLINPNLVDENSKQEIEHEIELMRAVDSDYTVHYYGCIMFEGSLMILMEYCDRGSLRDLLDAREQVLSEDQISIVLHDLLKGLQIIHKRNRIVHRDIKAANILITTDCEIKIADFGVSRQFDAGACQTMTIVGTPYWMAPEVISGTSYSFPADIWSVGITAVELAEGAPPYIEFAPTKAMIEIAIKGFPGYRFPTMHSPDFVDFVSKCLIVNQHERWNVDQLLEHPFIQRAERMPRAQVLRDLLKPTKSRGRRDSMDYSTLSTNNPISGLPQSVPQTNDSTFQMNSSVLSYADNVNLPTGRNFANSEFDGNSFSGMAMMMSQRFEPGTFKLPVGNQIMGGNSGDSLSSFNLPLGQNPFDSLQFASFKPGENYEFADSTFVASSSPLDSLTADSTFVATSSPLDSLTADSTFVATSSPLETADSTFVASSSPLSQVNSVNNTSVQQTQQQFQQQGVPMQTFNPNVAGGVSDLVFVKAARAMSLKIPFIPMKTAVNNTLDVSTLYTTGKNMALPESREQPLFDEEGVLNLSRALRERRAPPILASVMLMIVFLSFGNEGFLVLATFAFITNLLVVYYRKQRKQIIKNIEEGSDDGPIN</sequence>
<dbReference type="EC" id="2.7.11.1" evidence="2"/>
<dbReference type="InterPro" id="IPR011009">
    <property type="entry name" value="Kinase-like_dom_sf"/>
</dbReference>
<proteinExistence type="inferred from homology"/>
<dbReference type="PROSITE" id="PS50011">
    <property type="entry name" value="PROTEIN_KINASE_DOM"/>
    <property type="match status" value="1"/>
</dbReference>
<dbReference type="GeneID" id="94825943"/>
<evidence type="ECO:0000256" key="12">
    <source>
        <dbReference type="SAM" id="Phobius"/>
    </source>
</evidence>
<dbReference type="GO" id="GO:0005737">
    <property type="term" value="C:cytoplasm"/>
    <property type="evidence" value="ECO:0007669"/>
    <property type="project" value="TreeGrafter"/>
</dbReference>
<keyword evidence="12" id="KW-1133">Transmembrane helix</keyword>
<dbReference type="PROSITE" id="PS00108">
    <property type="entry name" value="PROTEIN_KINASE_ST"/>
    <property type="match status" value="1"/>
</dbReference>
<comment type="catalytic activity">
    <reaction evidence="8">
        <text>L-threonyl-[protein] + ATP = O-phospho-L-threonyl-[protein] + ADP + H(+)</text>
        <dbReference type="Rhea" id="RHEA:46608"/>
        <dbReference type="Rhea" id="RHEA-COMP:11060"/>
        <dbReference type="Rhea" id="RHEA-COMP:11605"/>
        <dbReference type="ChEBI" id="CHEBI:15378"/>
        <dbReference type="ChEBI" id="CHEBI:30013"/>
        <dbReference type="ChEBI" id="CHEBI:30616"/>
        <dbReference type="ChEBI" id="CHEBI:61977"/>
        <dbReference type="ChEBI" id="CHEBI:456216"/>
        <dbReference type="EC" id="2.7.11.1"/>
    </reaction>
</comment>
<dbReference type="Proteomes" id="UP000179807">
    <property type="component" value="Unassembled WGS sequence"/>
</dbReference>
<evidence type="ECO:0000313" key="15">
    <source>
        <dbReference type="Proteomes" id="UP000179807"/>
    </source>
</evidence>
<evidence type="ECO:0000313" key="14">
    <source>
        <dbReference type="EMBL" id="OHT13588.1"/>
    </source>
</evidence>
<evidence type="ECO:0000256" key="5">
    <source>
        <dbReference type="ARBA" id="ARBA00022741"/>
    </source>
</evidence>
<dbReference type="OrthoDB" id="10461762at2759"/>
<evidence type="ECO:0000256" key="7">
    <source>
        <dbReference type="ARBA" id="ARBA00022840"/>
    </source>
</evidence>
<evidence type="ECO:0000256" key="3">
    <source>
        <dbReference type="ARBA" id="ARBA00022527"/>
    </source>
</evidence>
<dbReference type="PANTHER" id="PTHR48012:SF10">
    <property type="entry name" value="FI20177P1"/>
    <property type="match status" value="1"/>
</dbReference>
<comment type="caution">
    <text evidence="14">The sequence shown here is derived from an EMBL/GenBank/DDBJ whole genome shotgun (WGS) entry which is preliminary data.</text>
</comment>
<dbReference type="VEuPathDB" id="TrichDB:TRFO_03353"/>
<dbReference type="AlphaFoldDB" id="A0A1J4KV16"/>